<evidence type="ECO:0000313" key="1">
    <source>
        <dbReference type="EMBL" id="KAL3609009.1"/>
    </source>
</evidence>
<gene>
    <name evidence="1" type="ORF">D5086_000029</name>
</gene>
<protein>
    <submittedName>
        <fullName evidence="1">Uncharacterized protein</fullName>
    </submittedName>
</protein>
<reference evidence="1 2" key="1">
    <citation type="journal article" date="2024" name="Plant Biotechnol. J.">
        <title>Genome and CRISPR/Cas9 system of a widespread forest tree (Populus alba) in the world.</title>
        <authorList>
            <person name="Liu Y.J."/>
            <person name="Jiang P.F."/>
            <person name="Han X.M."/>
            <person name="Li X.Y."/>
            <person name="Wang H.M."/>
            <person name="Wang Y.J."/>
            <person name="Wang X.X."/>
            <person name="Zeng Q.Y."/>
        </authorList>
    </citation>
    <scope>NUCLEOTIDE SEQUENCE [LARGE SCALE GENOMIC DNA]</scope>
    <source>
        <strain evidence="2">cv. PAL-ZL1</strain>
    </source>
</reference>
<keyword evidence="2" id="KW-1185">Reference proteome</keyword>
<name>A0ACC4CW16_POPAL</name>
<proteinExistence type="predicted"/>
<sequence length="845" mass="94823">MEDQRTELEFDEFEKLLGEIPNATSGNQHSADAGPKSAPLNGSWAPISVNSFKGPFIEKLESNGSLDDRQILANKTQQSPTTNAQSEEANLPDDQSLTLAFAELSFNSGSPLANYKSLPNPSVYTNTMNSSLSNTDSSTMAAPPYQSPNYLPSGFDKFNAVKVCHEQSNFIKFDAREQKKVPTDFCQPHSIKKFSTALPPTHGMQGFQFLSNVAVPGMDFPLMSDHQQYFTDVQSSLPYIHSQQLNRSHINWRNIEEEQCYRMHQQCLYLQQLRNQRLEAQNPTPANGNVETKLMSRNVRQPYLEVPFSHQLQQSNQETFWSNYAVTRGLNQSQNGIRVLDKVGKQSFPEKILTRSQGLNTLKALKFGSVGGNESLAHLNHNGKLLSNAHLFHSLSTPTAGCFQLDPLSSWNLSPDFTVLKSTNLRAQPPKYNSVDEVTGRIYLMAKDQHGCRFLQRKFSEGTPQDVEKIFLEIIDHIVELMTDPFGNYLVQKLLEVCDEDQRMQILRTITRKAGELVRISCDMHGTRAVQKVIETLKTPEQFSMVVSALKPCIVTLIKNMNGNHVAQRCLQYLMPEYSEFLFEATTANCVELATDRHGCCVLQKCLSQSKGEQRRCLVSEITSNALILSQDPFGNYVVQFVFELRLPWAATDILDQLEGNYGDLSVQKYSSNVVEKCLKYAGEVRRNRIIWELINNSRLDQVMQDPFGNYVIQAALQQSKGALHAALVEAIRPHVPTLQTSPYGKKVLSSNILKNFIQAIRLQQCTYMEISAAPFTASRDAETDACKKSRTSVGSRHAAIGQNSRNPTSDAPVIQASPLRPISLSLTKWKATLLTFSLPYILRS</sequence>
<dbReference type="EMBL" id="RCHU02000001">
    <property type="protein sequence ID" value="KAL3609009.1"/>
    <property type="molecule type" value="Genomic_DNA"/>
</dbReference>
<accession>A0ACC4CW16</accession>
<dbReference type="Proteomes" id="UP000309997">
    <property type="component" value="Unassembled WGS sequence"/>
</dbReference>
<evidence type="ECO:0000313" key="2">
    <source>
        <dbReference type="Proteomes" id="UP000309997"/>
    </source>
</evidence>
<comment type="caution">
    <text evidence="1">The sequence shown here is derived from an EMBL/GenBank/DDBJ whole genome shotgun (WGS) entry which is preliminary data.</text>
</comment>
<organism evidence="1 2">
    <name type="scientific">Populus alba</name>
    <name type="common">White poplar</name>
    <dbReference type="NCBI Taxonomy" id="43335"/>
    <lineage>
        <taxon>Eukaryota</taxon>
        <taxon>Viridiplantae</taxon>
        <taxon>Streptophyta</taxon>
        <taxon>Embryophyta</taxon>
        <taxon>Tracheophyta</taxon>
        <taxon>Spermatophyta</taxon>
        <taxon>Magnoliopsida</taxon>
        <taxon>eudicotyledons</taxon>
        <taxon>Gunneridae</taxon>
        <taxon>Pentapetalae</taxon>
        <taxon>rosids</taxon>
        <taxon>fabids</taxon>
        <taxon>Malpighiales</taxon>
        <taxon>Salicaceae</taxon>
        <taxon>Saliceae</taxon>
        <taxon>Populus</taxon>
    </lineage>
</organism>